<evidence type="ECO:0000313" key="2">
    <source>
        <dbReference type="EMBL" id="OGN34027.1"/>
    </source>
</evidence>
<evidence type="ECO:0000259" key="1">
    <source>
        <dbReference type="SMART" id="SM01321"/>
    </source>
</evidence>
<dbReference type="SMART" id="SM01321">
    <property type="entry name" value="Y1_Tnp"/>
    <property type="match status" value="1"/>
</dbReference>
<dbReference type="GO" id="GO:0004803">
    <property type="term" value="F:transposase activity"/>
    <property type="evidence" value="ECO:0007669"/>
    <property type="project" value="InterPro"/>
</dbReference>
<organism evidence="2 3">
    <name type="scientific">Candidatus Yanofskybacteria bacterium RIFCSPLOWO2_12_FULL_43_11b</name>
    <dbReference type="NCBI Taxonomy" id="1802710"/>
    <lineage>
        <taxon>Bacteria</taxon>
        <taxon>Candidatus Yanofskyibacteriota</taxon>
    </lineage>
</organism>
<dbReference type="GO" id="GO:0006313">
    <property type="term" value="P:DNA transposition"/>
    <property type="evidence" value="ECO:0007669"/>
    <property type="project" value="InterPro"/>
</dbReference>
<dbReference type="InterPro" id="IPR002686">
    <property type="entry name" value="Transposase_17"/>
</dbReference>
<dbReference type="PANTHER" id="PTHR34322">
    <property type="entry name" value="TRANSPOSASE, Y1_TNP DOMAIN-CONTAINING"/>
    <property type="match status" value="1"/>
</dbReference>
<evidence type="ECO:0000313" key="3">
    <source>
        <dbReference type="Proteomes" id="UP000177745"/>
    </source>
</evidence>
<dbReference type="GO" id="GO:0003677">
    <property type="term" value="F:DNA binding"/>
    <property type="evidence" value="ECO:0007669"/>
    <property type="project" value="InterPro"/>
</dbReference>
<proteinExistence type="predicted"/>
<gene>
    <name evidence="2" type="ORF">A3G51_01505</name>
</gene>
<protein>
    <recommendedName>
        <fullName evidence="1">Transposase IS200-like domain-containing protein</fullName>
    </recommendedName>
</protein>
<dbReference type="Gene3D" id="3.30.70.1290">
    <property type="entry name" value="Transposase IS200-like"/>
    <property type="match status" value="1"/>
</dbReference>
<dbReference type="InterPro" id="IPR036515">
    <property type="entry name" value="Transposase_17_sf"/>
</dbReference>
<dbReference type="EMBL" id="MGKY01000007">
    <property type="protein sequence ID" value="OGN34027.1"/>
    <property type="molecule type" value="Genomic_DNA"/>
</dbReference>
<reference evidence="2 3" key="1">
    <citation type="journal article" date="2016" name="Nat. Commun.">
        <title>Thousands of microbial genomes shed light on interconnected biogeochemical processes in an aquifer system.</title>
        <authorList>
            <person name="Anantharaman K."/>
            <person name="Brown C.T."/>
            <person name="Hug L.A."/>
            <person name="Sharon I."/>
            <person name="Castelle C.J."/>
            <person name="Probst A.J."/>
            <person name="Thomas B.C."/>
            <person name="Singh A."/>
            <person name="Wilkins M.J."/>
            <person name="Karaoz U."/>
            <person name="Brodie E.L."/>
            <person name="Williams K.H."/>
            <person name="Hubbard S.S."/>
            <person name="Banfield J.F."/>
        </authorList>
    </citation>
    <scope>NUCLEOTIDE SEQUENCE [LARGE SCALE GENOMIC DNA]</scope>
</reference>
<dbReference type="Pfam" id="PF01797">
    <property type="entry name" value="Y1_Tnp"/>
    <property type="match status" value="1"/>
</dbReference>
<feature type="domain" description="Transposase IS200-like" evidence="1">
    <location>
        <begin position="9"/>
        <end position="147"/>
    </location>
</feature>
<dbReference type="AlphaFoldDB" id="A0A1F8H906"/>
<dbReference type="SUPFAM" id="SSF143422">
    <property type="entry name" value="Transposase IS200-like"/>
    <property type="match status" value="1"/>
</dbReference>
<dbReference type="PANTHER" id="PTHR34322:SF2">
    <property type="entry name" value="TRANSPOSASE IS200-LIKE DOMAIN-CONTAINING PROTEIN"/>
    <property type="match status" value="1"/>
</dbReference>
<sequence>MGIRKIIIAEDEYYHFYNRGNSKQAIFLDSKDYDRFIKLLFICNSRKNVSFRVDIVEKGIDVWDFNREDPLVSICSWVLMPNHFHLYIKALSNNGPALFMLKIGTAYAKYFNAKYNRTGSLFEGKFKSVHVENDMQARYLFSYIHLNPVKIIQPTWKEEGIKDKKAAIKFVENYRYSSFKDWAGSERKESLILNKQELYNILPTNFSPRDDVFHWLAEGSTSKAYGEDNET</sequence>
<dbReference type="Proteomes" id="UP000177745">
    <property type="component" value="Unassembled WGS sequence"/>
</dbReference>
<comment type="caution">
    <text evidence="2">The sequence shown here is derived from an EMBL/GenBank/DDBJ whole genome shotgun (WGS) entry which is preliminary data.</text>
</comment>
<name>A0A1F8H906_9BACT</name>
<accession>A0A1F8H906</accession>